<feature type="compositionally biased region" description="Low complexity" evidence="1">
    <location>
        <begin position="97"/>
        <end position="106"/>
    </location>
</feature>
<protein>
    <submittedName>
        <fullName evidence="2">Uncharacterized protein</fullName>
    </submittedName>
</protein>
<evidence type="ECO:0000313" key="3">
    <source>
        <dbReference type="Proteomes" id="UP000076580"/>
    </source>
</evidence>
<feature type="region of interest" description="Disordered" evidence="1">
    <location>
        <begin position="187"/>
        <end position="240"/>
    </location>
</feature>
<name>A0A151GAM2_DRECN</name>
<sequence>MDFRWLDAMAYGSFGIIEVGAPQLGGGRDGDELEFLISCIVGGLDAKPSVVGPELADAPVFSAPDVAHNHGRVSLVPCIQRDGVVNVEVDKGRAEGEQGPEQGTTGVRWHPIGGGGGGARIDDGNEIFKDSQIVGLVLEAGSKARIGDAHGASSVSQMPGHRRFDAKEMGGLERFGAPLGRHRRRLLHEVGGGPPESQVGGNAVEPPAHLGPGESKGRAREGLPQNRRLRFPEESGAEEE</sequence>
<dbReference type="InParanoid" id="A0A151GAM2"/>
<organism evidence="2 3">
    <name type="scientific">Drechmeria coniospora</name>
    <name type="common">Nematophagous fungus</name>
    <name type="synonym">Meria coniospora</name>
    <dbReference type="NCBI Taxonomy" id="98403"/>
    <lineage>
        <taxon>Eukaryota</taxon>
        <taxon>Fungi</taxon>
        <taxon>Dikarya</taxon>
        <taxon>Ascomycota</taxon>
        <taxon>Pezizomycotina</taxon>
        <taxon>Sordariomycetes</taxon>
        <taxon>Hypocreomycetidae</taxon>
        <taxon>Hypocreales</taxon>
        <taxon>Ophiocordycipitaceae</taxon>
        <taxon>Drechmeria</taxon>
    </lineage>
</organism>
<keyword evidence="3" id="KW-1185">Reference proteome</keyword>
<proteinExistence type="predicted"/>
<reference evidence="2 3" key="1">
    <citation type="journal article" date="2016" name="Sci. Rep.">
        <title>Insights into Adaptations to a Near-Obligate Nematode Endoparasitic Lifestyle from the Finished Genome of Drechmeria coniospora.</title>
        <authorList>
            <person name="Zhang L."/>
            <person name="Zhou Z."/>
            <person name="Guo Q."/>
            <person name="Fokkens L."/>
            <person name="Miskei M."/>
            <person name="Pocsi I."/>
            <person name="Zhang W."/>
            <person name="Chen M."/>
            <person name="Wang L."/>
            <person name="Sun Y."/>
            <person name="Donzelli B.G."/>
            <person name="Gibson D.M."/>
            <person name="Nelson D.R."/>
            <person name="Luo J.G."/>
            <person name="Rep M."/>
            <person name="Liu H."/>
            <person name="Yang S."/>
            <person name="Wang J."/>
            <person name="Krasnoff S.B."/>
            <person name="Xu Y."/>
            <person name="Molnar I."/>
            <person name="Lin M."/>
        </authorList>
    </citation>
    <scope>NUCLEOTIDE SEQUENCE [LARGE SCALE GENOMIC DNA]</scope>
    <source>
        <strain evidence="2 3">ARSEF 6962</strain>
    </source>
</reference>
<gene>
    <name evidence="2" type="ORF">DCS_06084</name>
</gene>
<feature type="region of interest" description="Disordered" evidence="1">
    <location>
        <begin position="93"/>
        <end position="112"/>
    </location>
</feature>
<comment type="caution">
    <text evidence="2">The sequence shown here is derived from an EMBL/GenBank/DDBJ whole genome shotgun (WGS) entry which is preliminary data.</text>
</comment>
<dbReference type="AlphaFoldDB" id="A0A151GAM2"/>
<dbReference type="RefSeq" id="XP_040653479.1">
    <property type="nucleotide sequence ID" value="XM_040803375.1"/>
</dbReference>
<accession>A0A151GAM2</accession>
<dbReference type="Proteomes" id="UP000076580">
    <property type="component" value="Chromosome 03"/>
</dbReference>
<dbReference type="EMBL" id="LAYC01000003">
    <property type="protein sequence ID" value="KYK54127.1"/>
    <property type="molecule type" value="Genomic_DNA"/>
</dbReference>
<dbReference type="GeneID" id="63718727"/>
<evidence type="ECO:0000256" key="1">
    <source>
        <dbReference type="SAM" id="MobiDB-lite"/>
    </source>
</evidence>
<evidence type="ECO:0000313" key="2">
    <source>
        <dbReference type="EMBL" id="KYK54127.1"/>
    </source>
</evidence>